<reference evidence="3 4" key="1">
    <citation type="journal article" date="2018" name="Int. J. Syst. Evol. Microbiol.">
        <title>Lactobacillus bambusae sp. nov., isolated from a traditional fermented Ma-bamboo shoots of Taiwan.</title>
        <authorList>
            <person name="Wang L.-T."/>
        </authorList>
    </citation>
    <scope>NUCLEOTIDE SEQUENCE [LARGE SCALE GENOMIC DNA]</scope>
    <source>
        <strain evidence="3 4">BS-W1</strain>
    </source>
</reference>
<sequence>MKRLTSKKIYAQFTILFTILVCIIYGIFLLTGKSFIWWGDGLAQHYPILVKFYDLLHHGFPGSLFGWSWALGLGADKLTTFSYYVTGDPFAYLIAVFPKNRIEMGYNLLVILRLFCSGLAFLIFSRQFKFKPQSQLLGSLAYTFTGYSLFVSVRHPFFLLPMILFPLLAYGIERIFRGKSWLPLALAVAVTLASNFYFAYILAIGSFAYAAMRYARSWIDHQPMPLFKTLWQLVKPVVTGFLLSAILFIPSVIAMMQSTRVNSTAQFANGYWFYPVNFYLSVPSSIITSPGRAGFWLSMGISTLTFLGIVYVLSHYRRYLALSVTLTLILVGSLSPVVAAIMNGGSTPSDRWILLGCLFFSLALMIFVDHFSTLTRYDYRVMVGAAIILVGLVWVANGFIFDNPIHDSVSYGLLFALIGVLALRQQLGLSSKMAWGTVWAIFGLNLISNGYGFFSPNVSPDGINSELLTRGLATAYQKKYLDGADKYVREQSGFYRSSTGKYYDYKANASTNVGLNNGTHDIMSYYSVQNKWLGQFSNAVQNTQANMNKPINQLDGRTSLSNLLGVKYLFIRSNQLGTQTLPYGYHKVKSVKDKPTRLYGNGVGTTILKSNNALPLAYLQTSILSQTQFNHLNGVDREQAMTYGALTTGSRKNVKTVDYHSQAQTLDYTTSVNTTRVLDSLQKVVQNRQDDADQKSADHQGTGVKTDSTMATTSTWLSTPEDLDKELATANNEKLKKSSAGKALLSENRVQLETAVRENQQIVKNNLKANEDGLHELTSSNTGQRLSYRLTLSKPELTKNTELYLQLDGIKVQPRTMTDSVTNTKNKNTFNNTPYPFDSQLQTWRKATSVTGDGAYNVQVKSKHNLTGYNQLGSTNLSDYEPKTSQLLNLGYSKTARKTVDITFEGVQGISYKSAKIIAVPMNKSYSQRMQQLKKQKLTQLSVHNDVVTGTATSDQATILTTSIPYSKGWQLTVDGHPAKTSRVNVGFVGAHLPAGTHKIKLTYQTPGLKLGELLTLGGMIIFVSAGLFQLWRRRRSE</sequence>
<keyword evidence="2" id="KW-0472">Membrane</keyword>
<evidence type="ECO:0000313" key="3">
    <source>
        <dbReference type="EMBL" id="PWF99847.1"/>
    </source>
</evidence>
<evidence type="ECO:0000256" key="2">
    <source>
        <dbReference type="SAM" id="Phobius"/>
    </source>
</evidence>
<feature type="transmembrane region" description="Helical" evidence="2">
    <location>
        <begin position="181"/>
        <end position="210"/>
    </location>
</feature>
<dbReference type="Pfam" id="PF09586">
    <property type="entry name" value="YfhO"/>
    <property type="match status" value="1"/>
</dbReference>
<feature type="transmembrane region" description="Helical" evidence="2">
    <location>
        <begin position="144"/>
        <end position="169"/>
    </location>
</feature>
<dbReference type="PANTHER" id="PTHR38454">
    <property type="entry name" value="INTEGRAL MEMBRANE PROTEIN-RELATED"/>
    <property type="match status" value="1"/>
</dbReference>
<feature type="transmembrane region" description="Helical" evidence="2">
    <location>
        <begin position="353"/>
        <end position="372"/>
    </location>
</feature>
<protein>
    <submittedName>
        <fullName evidence="3">Glycosyltransferase</fullName>
    </submittedName>
</protein>
<dbReference type="GO" id="GO:0016740">
    <property type="term" value="F:transferase activity"/>
    <property type="evidence" value="ECO:0007669"/>
    <property type="project" value="UniProtKB-KW"/>
</dbReference>
<dbReference type="Proteomes" id="UP000245080">
    <property type="component" value="Unassembled WGS sequence"/>
</dbReference>
<dbReference type="RefSeq" id="WP_109250701.1">
    <property type="nucleotide sequence ID" value="NZ_QCXQ01000003.1"/>
</dbReference>
<feature type="transmembrane region" description="Helical" evidence="2">
    <location>
        <begin position="293"/>
        <end position="313"/>
    </location>
</feature>
<feature type="transmembrane region" description="Helical" evidence="2">
    <location>
        <begin position="405"/>
        <end position="423"/>
    </location>
</feature>
<accession>A0A2V1MZD3</accession>
<feature type="transmembrane region" description="Helical" evidence="2">
    <location>
        <begin position="9"/>
        <end position="30"/>
    </location>
</feature>
<feature type="transmembrane region" description="Helical" evidence="2">
    <location>
        <begin position="320"/>
        <end position="341"/>
    </location>
</feature>
<keyword evidence="2" id="KW-1133">Transmembrane helix</keyword>
<keyword evidence="4" id="KW-1185">Reference proteome</keyword>
<dbReference type="InterPro" id="IPR018580">
    <property type="entry name" value="Uncharacterised_YfhO"/>
</dbReference>
<feature type="transmembrane region" description="Helical" evidence="2">
    <location>
        <begin position="230"/>
        <end position="255"/>
    </location>
</feature>
<feature type="region of interest" description="Disordered" evidence="1">
    <location>
        <begin position="687"/>
        <end position="710"/>
    </location>
</feature>
<evidence type="ECO:0000313" key="4">
    <source>
        <dbReference type="Proteomes" id="UP000245080"/>
    </source>
</evidence>
<feature type="transmembrane region" description="Helical" evidence="2">
    <location>
        <begin position="435"/>
        <end position="454"/>
    </location>
</feature>
<dbReference type="OrthoDB" id="9815466at2"/>
<dbReference type="AlphaFoldDB" id="A0A2V1MZD3"/>
<dbReference type="EMBL" id="QCXQ01000003">
    <property type="protein sequence ID" value="PWF99847.1"/>
    <property type="molecule type" value="Genomic_DNA"/>
</dbReference>
<gene>
    <name evidence="3" type="ORF">DCM90_07240</name>
</gene>
<feature type="transmembrane region" description="Helical" evidence="2">
    <location>
        <begin position="267"/>
        <end position="287"/>
    </location>
</feature>
<feature type="compositionally biased region" description="Basic and acidic residues" evidence="1">
    <location>
        <begin position="688"/>
        <end position="698"/>
    </location>
</feature>
<keyword evidence="3" id="KW-0808">Transferase</keyword>
<feature type="transmembrane region" description="Helical" evidence="2">
    <location>
        <begin position="1014"/>
        <end position="1032"/>
    </location>
</feature>
<evidence type="ECO:0000256" key="1">
    <source>
        <dbReference type="SAM" id="MobiDB-lite"/>
    </source>
</evidence>
<proteinExistence type="predicted"/>
<feature type="transmembrane region" description="Helical" evidence="2">
    <location>
        <begin position="379"/>
        <end position="399"/>
    </location>
</feature>
<name>A0A2V1MZD3_9LACO</name>
<comment type="caution">
    <text evidence="3">The sequence shown here is derived from an EMBL/GenBank/DDBJ whole genome shotgun (WGS) entry which is preliminary data.</text>
</comment>
<dbReference type="PANTHER" id="PTHR38454:SF1">
    <property type="entry name" value="INTEGRAL MEMBRANE PROTEIN"/>
    <property type="match status" value="1"/>
</dbReference>
<keyword evidence="2" id="KW-0812">Transmembrane</keyword>
<organism evidence="3 4">
    <name type="scientific">Levilactobacillus bambusae</name>
    <dbReference type="NCBI Taxonomy" id="2024736"/>
    <lineage>
        <taxon>Bacteria</taxon>
        <taxon>Bacillati</taxon>
        <taxon>Bacillota</taxon>
        <taxon>Bacilli</taxon>
        <taxon>Lactobacillales</taxon>
        <taxon>Lactobacillaceae</taxon>
        <taxon>Levilactobacillus</taxon>
    </lineage>
</organism>
<feature type="transmembrane region" description="Helical" evidence="2">
    <location>
        <begin position="105"/>
        <end position="124"/>
    </location>
</feature>